<organism evidence="10 11">
    <name type="scientific">Daucus carota subsp. sativus</name>
    <name type="common">Carrot</name>
    <dbReference type="NCBI Taxonomy" id="79200"/>
    <lineage>
        <taxon>Eukaryota</taxon>
        <taxon>Viridiplantae</taxon>
        <taxon>Streptophyta</taxon>
        <taxon>Embryophyta</taxon>
        <taxon>Tracheophyta</taxon>
        <taxon>Spermatophyta</taxon>
        <taxon>Magnoliopsida</taxon>
        <taxon>eudicotyledons</taxon>
        <taxon>Gunneridae</taxon>
        <taxon>Pentapetalae</taxon>
        <taxon>asterids</taxon>
        <taxon>campanulids</taxon>
        <taxon>Apiales</taxon>
        <taxon>Apiaceae</taxon>
        <taxon>Apioideae</taxon>
        <taxon>Scandiceae</taxon>
        <taxon>Daucinae</taxon>
        <taxon>Daucus</taxon>
        <taxon>Daucus sect. Daucus</taxon>
    </lineage>
</organism>
<reference evidence="10" key="2">
    <citation type="submission" date="2022-03" db="EMBL/GenBank/DDBJ databases">
        <title>Draft title - Genomic analysis of global carrot germplasm unveils the trajectory of domestication and the origin of high carotenoid orange carrot.</title>
        <authorList>
            <person name="Iorizzo M."/>
            <person name="Ellison S."/>
            <person name="Senalik D."/>
            <person name="Macko-Podgorni A."/>
            <person name="Grzebelus D."/>
            <person name="Bostan H."/>
            <person name="Rolling W."/>
            <person name="Curaba J."/>
            <person name="Simon P."/>
        </authorList>
    </citation>
    <scope>NUCLEOTIDE SEQUENCE</scope>
    <source>
        <tissue evidence="10">Leaf</tissue>
    </source>
</reference>
<keyword evidence="3" id="KW-0964">Secreted</keyword>
<evidence type="ECO:0000256" key="5">
    <source>
        <dbReference type="ARBA" id="ARBA00022782"/>
    </source>
</evidence>
<evidence type="ECO:0000256" key="4">
    <source>
        <dbReference type="ARBA" id="ARBA00022729"/>
    </source>
</evidence>
<gene>
    <name evidence="10" type="ORF">DCAR_0209009</name>
</gene>
<proteinExistence type="inferred from homology"/>
<dbReference type="Proteomes" id="UP000077755">
    <property type="component" value="Chromosome 2"/>
</dbReference>
<feature type="region of interest" description="Disordered" evidence="8">
    <location>
        <begin position="64"/>
        <end position="83"/>
    </location>
</feature>
<feature type="signal peptide" evidence="9">
    <location>
        <begin position="1"/>
        <end position="27"/>
    </location>
</feature>
<evidence type="ECO:0000256" key="3">
    <source>
        <dbReference type="ARBA" id="ARBA00022525"/>
    </source>
</evidence>
<evidence type="ECO:0000256" key="7">
    <source>
        <dbReference type="ARBA" id="ARBA00023278"/>
    </source>
</evidence>
<accession>A0AAF0WKH8</accession>
<keyword evidence="11" id="KW-1185">Reference proteome</keyword>
<sequence>MGRSSCIQVSLILILLLVFAQISSASAATTSYRGTKSMQKNIDSKQILHEISDELRRMMHDNRRVMANTHREAPEGPDPQHHV</sequence>
<protein>
    <submittedName>
        <fullName evidence="10">Uncharacterized protein</fullName>
    </submittedName>
</protein>
<keyword evidence="6" id="KW-0325">Glycoprotein</keyword>
<comment type="subcellular location">
    <subcellularLocation>
        <location evidence="1">Secreted</location>
        <location evidence="1">Extracellular space</location>
    </subcellularLocation>
</comment>
<keyword evidence="4 9" id="KW-0732">Signal</keyword>
<dbReference type="EMBL" id="CP093344">
    <property type="protein sequence ID" value="WOG89770.1"/>
    <property type="molecule type" value="Genomic_DNA"/>
</dbReference>
<comment type="similarity">
    <text evidence="2">Belongs to the CLV3/ESR signal peptide family.</text>
</comment>
<keyword evidence="7" id="KW-0379">Hydroxylation</keyword>
<feature type="chain" id="PRO_5041946151" evidence="9">
    <location>
        <begin position="28"/>
        <end position="83"/>
    </location>
</feature>
<evidence type="ECO:0000256" key="8">
    <source>
        <dbReference type="SAM" id="MobiDB-lite"/>
    </source>
</evidence>
<evidence type="ECO:0000256" key="6">
    <source>
        <dbReference type="ARBA" id="ARBA00023180"/>
    </source>
</evidence>
<dbReference type="PANTHER" id="PTHR36016">
    <property type="entry name" value="CLAVATA3/ESR (CLE)-RELATED PROTEIN 7"/>
    <property type="match status" value="1"/>
</dbReference>
<keyword evidence="5" id="KW-0221">Differentiation</keyword>
<dbReference type="GO" id="GO:0030154">
    <property type="term" value="P:cell differentiation"/>
    <property type="evidence" value="ECO:0007669"/>
    <property type="project" value="UniProtKB-KW"/>
</dbReference>
<evidence type="ECO:0000256" key="9">
    <source>
        <dbReference type="SAM" id="SignalP"/>
    </source>
</evidence>
<dbReference type="GO" id="GO:0005576">
    <property type="term" value="C:extracellular region"/>
    <property type="evidence" value="ECO:0007669"/>
    <property type="project" value="UniProtKB-SubCell"/>
</dbReference>
<evidence type="ECO:0000256" key="2">
    <source>
        <dbReference type="ARBA" id="ARBA00005416"/>
    </source>
</evidence>
<dbReference type="InterPro" id="IPR039617">
    <property type="entry name" value="CLAVATA3-CLE"/>
</dbReference>
<evidence type="ECO:0000313" key="11">
    <source>
        <dbReference type="Proteomes" id="UP000077755"/>
    </source>
</evidence>
<dbReference type="AlphaFoldDB" id="A0AAF0WKH8"/>
<name>A0AAF0WKH8_DAUCS</name>
<dbReference type="PANTHER" id="PTHR36016:SF10">
    <property type="entry name" value="CLAVATA3_ESR (CLE)-RELATED PROTEIN 6-LIKE"/>
    <property type="match status" value="1"/>
</dbReference>
<evidence type="ECO:0000313" key="10">
    <source>
        <dbReference type="EMBL" id="WOG89770.1"/>
    </source>
</evidence>
<reference evidence="10" key="1">
    <citation type="journal article" date="2016" name="Nat. Genet.">
        <title>A high-quality carrot genome assembly provides new insights into carotenoid accumulation and asterid genome evolution.</title>
        <authorList>
            <person name="Iorizzo M."/>
            <person name="Ellison S."/>
            <person name="Senalik D."/>
            <person name="Zeng P."/>
            <person name="Satapoomin P."/>
            <person name="Huang J."/>
            <person name="Bowman M."/>
            <person name="Iovene M."/>
            <person name="Sanseverino W."/>
            <person name="Cavagnaro P."/>
            <person name="Yildiz M."/>
            <person name="Macko-Podgorni A."/>
            <person name="Moranska E."/>
            <person name="Grzebelus E."/>
            <person name="Grzebelus D."/>
            <person name="Ashrafi H."/>
            <person name="Zheng Z."/>
            <person name="Cheng S."/>
            <person name="Spooner D."/>
            <person name="Van Deynze A."/>
            <person name="Simon P."/>
        </authorList>
    </citation>
    <scope>NUCLEOTIDE SEQUENCE</scope>
    <source>
        <tissue evidence="10">Leaf</tissue>
    </source>
</reference>
<evidence type="ECO:0000256" key="1">
    <source>
        <dbReference type="ARBA" id="ARBA00004239"/>
    </source>
</evidence>